<gene>
    <name evidence="7" type="ORF">JK363_20405</name>
</gene>
<dbReference type="SUPFAM" id="SSF48498">
    <property type="entry name" value="Tetracyclin repressor-like, C-terminal domain"/>
    <property type="match status" value="1"/>
</dbReference>
<evidence type="ECO:0000259" key="6">
    <source>
        <dbReference type="PROSITE" id="PS50977"/>
    </source>
</evidence>
<protein>
    <submittedName>
        <fullName evidence="7">TetR/AcrR family transcriptional regulator</fullName>
    </submittedName>
</protein>
<evidence type="ECO:0000256" key="4">
    <source>
        <dbReference type="PROSITE-ProRule" id="PRU00335"/>
    </source>
</evidence>
<feature type="domain" description="HTH tetR-type" evidence="6">
    <location>
        <begin position="23"/>
        <end position="83"/>
    </location>
</feature>
<sequence>MQATDQRTEDRPTVRVRRSRLSAERERELYEAVVEMLQEVGYDALTMDAVAARTHSSKATLYRQWKSKPQLVATALRGTKPVLLEDVDTGSLRGDLREIVRCSGPSRERDTALMRGLAQAVHENEDLQEALRELLIYPEIEALNALLGRAVDRGEIAADAPALRYIAHIMCGAYIARPFIEAKEPDLEYLEDFIDAVILPVLGA</sequence>
<dbReference type="Gene3D" id="1.10.10.60">
    <property type="entry name" value="Homeodomain-like"/>
    <property type="match status" value="1"/>
</dbReference>
<accession>A0ABS1NG98</accession>
<dbReference type="InterPro" id="IPR001647">
    <property type="entry name" value="HTH_TetR"/>
</dbReference>
<dbReference type="RefSeq" id="WP_201876403.1">
    <property type="nucleotide sequence ID" value="NZ_JAERRF010000011.1"/>
</dbReference>
<evidence type="ECO:0000313" key="8">
    <source>
        <dbReference type="Proteomes" id="UP000634229"/>
    </source>
</evidence>
<dbReference type="PANTHER" id="PTHR30055:SF149">
    <property type="entry name" value="TETR-FAMILY TRANSCRIPTIONAL REGULATOR"/>
    <property type="match status" value="1"/>
</dbReference>
<evidence type="ECO:0000256" key="2">
    <source>
        <dbReference type="ARBA" id="ARBA00023125"/>
    </source>
</evidence>
<feature type="DNA-binding region" description="H-T-H motif" evidence="4">
    <location>
        <begin position="46"/>
        <end position="65"/>
    </location>
</feature>
<dbReference type="PANTHER" id="PTHR30055">
    <property type="entry name" value="HTH-TYPE TRANSCRIPTIONAL REGULATOR RUTR"/>
    <property type="match status" value="1"/>
</dbReference>
<keyword evidence="1" id="KW-0805">Transcription regulation</keyword>
<evidence type="ECO:0000313" key="7">
    <source>
        <dbReference type="EMBL" id="MBL1098984.1"/>
    </source>
</evidence>
<dbReference type="InterPro" id="IPR011075">
    <property type="entry name" value="TetR_C"/>
</dbReference>
<dbReference type="Proteomes" id="UP000634229">
    <property type="component" value="Unassembled WGS sequence"/>
</dbReference>
<dbReference type="Pfam" id="PF16859">
    <property type="entry name" value="TetR_C_11"/>
    <property type="match status" value="1"/>
</dbReference>
<dbReference type="InterPro" id="IPR009057">
    <property type="entry name" value="Homeodomain-like_sf"/>
</dbReference>
<dbReference type="InterPro" id="IPR050109">
    <property type="entry name" value="HTH-type_TetR-like_transc_reg"/>
</dbReference>
<name>A0ABS1NG98_9ACTN</name>
<dbReference type="SUPFAM" id="SSF46689">
    <property type="entry name" value="Homeodomain-like"/>
    <property type="match status" value="1"/>
</dbReference>
<evidence type="ECO:0000256" key="5">
    <source>
        <dbReference type="SAM" id="MobiDB-lite"/>
    </source>
</evidence>
<keyword evidence="8" id="KW-1185">Reference proteome</keyword>
<dbReference type="InterPro" id="IPR036271">
    <property type="entry name" value="Tet_transcr_reg_TetR-rel_C_sf"/>
</dbReference>
<organism evidence="7 8">
    <name type="scientific">Streptomyces coffeae</name>
    <dbReference type="NCBI Taxonomy" id="621382"/>
    <lineage>
        <taxon>Bacteria</taxon>
        <taxon>Bacillati</taxon>
        <taxon>Actinomycetota</taxon>
        <taxon>Actinomycetes</taxon>
        <taxon>Kitasatosporales</taxon>
        <taxon>Streptomycetaceae</taxon>
        <taxon>Streptomyces</taxon>
    </lineage>
</organism>
<keyword evidence="2 4" id="KW-0238">DNA-binding</keyword>
<keyword evidence="3" id="KW-0804">Transcription</keyword>
<feature type="compositionally biased region" description="Basic and acidic residues" evidence="5">
    <location>
        <begin position="1"/>
        <end position="13"/>
    </location>
</feature>
<comment type="caution">
    <text evidence="7">The sequence shown here is derived from an EMBL/GenBank/DDBJ whole genome shotgun (WGS) entry which is preliminary data.</text>
</comment>
<reference evidence="7 8" key="1">
    <citation type="submission" date="2021-01" db="EMBL/GenBank/DDBJ databases">
        <title>WGS of actinomycetes isolated from Thailand.</title>
        <authorList>
            <person name="Thawai C."/>
        </authorList>
    </citation>
    <scope>NUCLEOTIDE SEQUENCE [LARGE SCALE GENOMIC DNA]</scope>
    <source>
        <strain evidence="7 8">CA1R205</strain>
    </source>
</reference>
<proteinExistence type="predicted"/>
<dbReference type="Gene3D" id="1.10.357.10">
    <property type="entry name" value="Tetracycline Repressor, domain 2"/>
    <property type="match status" value="1"/>
</dbReference>
<dbReference type="PROSITE" id="PS50977">
    <property type="entry name" value="HTH_TETR_2"/>
    <property type="match status" value="1"/>
</dbReference>
<dbReference type="Pfam" id="PF00440">
    <property type="entry name" value="TetR_N"/>
    <property type="match status" value="1"/>
</dbReference>
<evidence type="ECO:0000256" key="1">
    <source>
        <dbReference type="ARBA" id="ARBA00023015"/>
    </source>
</evidence>
<evidence type="ECO:0000256" key="3">
    <source>
        <dbReference type="ARBA" id="ARBA00023163"/>
    </source>
</evidence>
<feature type="region of interest" description="Disordered" evidence="5">
    <location>
        <begin position="1"/>
        <end position="21"/>
    </location>
</feature>
<dbReference type="EMBL" id="JAERRF010000011">
    <property type="protein sequence ID" value="MBL1098984.1"/>
    <property type="molecule type" value="Genomic_DNA"/>
</dbReference>